<evidence type="ECO:0000313" key="8">
    <source>
        <dbReference type="Proteomes" id="UP000547011"/>
    </source>
</evidence>
<dbReference type="InterPro" id="IPR050833">
    <property type="entry name" value="Poly_Biosynth_Transport"/>
</dbReference>
<dbReference type="EMBL" id="JACIEW010000010">
    <property type="protein sequence ID" value="MBB4053776.1"/>
    <property type="molecule type" value="Genomic_DNA"/>
</dbReference>
<protein>
    <submittedName>
        <fullName evidence="7">O-antigen/teichoic acid export membrane protein</fullName>
    </submittedName>
</protein>
<proteinExistence type="predicted"/>
<feature type="transmembrane region" description="Helical" evidence="6">
    <location>
        <begin position="55"/>
        <end position="77"/>
    </location>
</feature>
<keyword evidence="4 6" id="KW-1133">Transmembrane helix</keyword>
<keyword evidence="8" id="KW-1185">Reference proteome</keyword>
<accession>A0A7W6IQ57</accession>
<evidence type="ECO:0000256" key="3">
    <source>
        <dbReference type="ARBA" id="ARBA00022692"/>
    </source>
</evidence>
<dbReference type="PANTHER" id="PTHR30250:SF26">
    <property type="entry name" value="PSMA PROTEIN"/>
    <property type="match status" value="1"/>
</dbReference>
<feature type="transmembrane region" description="Helical" evidence="6">
    <location>
        <begin position="98"/>
        <end position="120"/>
    </location>
</feature>
<keyword evidence="2" id="KW-1003">Cell membrane</keyword>
<evidence type="ECO:0000313" key="7">
    <source>
        <dbReference type="EMBL" id="MBB4053776.1"/>
    </source>
</evidence>
<dbReference type="Proteomes" id="UP000547011">
    <property type="component" value="Unassembled WGS sequence"/>
</dbReference>
<evidence type="ECO:0000256" key="4">
    <source>
        <dbReference type="ARBA" id="ARBA00022989"/>
    </source>
</evidence>
<feature type="transmembrane region" description="Helical" evidence="6">
    <location>
        <begin position="374"/>
        <end position="394"/>
    </location>
</feature>
<keyword evidence="5 6" id="KW-0472">Membrane</keyword>
<comment type="caution">
    <text evidence="7">The sequence shown here is derived from an EMBL/GenBank/DDBJ whole genome shotgun (WGS) entry which is preliminary data.</text>
</comment>
<gene>
    <name evidence="7" type="ORF">GGR20_003438</name>
</gene>
<dbReference type="AlphaFoldDB" id="A0A7W6IQ57"/>
<feature type="transmembrane region" description="Helical" evidence="6">
    <location>
        <begin position="311"/>
        <end position="331"/>
    </location>
</feature>
<evidence type="ECO:0000256" key="6">
    <source>
        <dbReference type="SAM" id="Phobius"/>
    </source>
</evidence>
<dbReference type="RefSeq" id="WP_183312524.1">
    <property type="nucleotide sequence ID" value="NZ_JACIEW010000010.1"/>
</dbReference>
<evidence type="ECO:0000256" key="2">
    <source>
        <dbReference type="ARBA" id="ARBA00022475"/>
    </source>
</evidence>
<name>A0A7W6IQ57_9HYPH</name>
<dbReference type="GO" id="GO:0005886">
    <property type="term" value="C:plasma membrane"/>
    <property type="evidence" value="ECO:0007669"/>
    <property type="project" value="UniProtKB-SubCell"/>
</dbReference>
<feature type="transmembrane region" description="Helical" evidence="6">
    <location>
        <begin position="126"/>
        <end position="144"/>
    </location>
</feature>
<keyword evidence="3 6" id="KW-0812">Transmembrane</keyword>
<comment type="subcellular location">
    <subcellularLocation>
        <location evidence="1">Cell membrane</location>
        <topology evidence="1">Multi-pass membrane protein</topology>
    </subcellularLocation>
</comment>
<feature type="transmembrane region" description="Helical" evidence="6">
    <location>
        <begin position="188"/>
        <end position="213"/>
    </location>
</feature>
<dbReference type="PANTHER" id="PTHR30250">
    <property type="entry name" value="PST FAMILY PREDICTED COLANIC ACID TRANSPORTER"/>
    <property type="match status" value="1"/>
</dbReference>
<evidence type="ECO:0000256" key="5">
    <source>
        <dbReference type="ARBA" id="ARBA00023136"/>
    </source>
</evidence>
<feature type="transmembrane region" description="Helical" evidence="6">
    <location>
        <begin position="400"/>
        <end position="423"/>
    </location>
</feature>
<organism evidence="7 8">
    <name type="scientific">Devosia subaequoris</name>
    <dbReference type="NCBI Taxonomy" id="395930"/>
    <lineage>
        <taxon>Bacteria</taxon>
        <taxon>Pseudomonadati</taxon>
        <taxon>Pseudomonadota</taxon>
        <taxon>Alphaproteobacteria</taxon>
        <taxon>Hyphomicrobiales</taxon>
        <taxon>Devosiaceae</taxon>
        <taxon>Devosia</taxon>
    </lineage>
</organism>
<sequence length="439" mass="47133">MSILTTAPGKFAALYRNSGLARWSLASQAVTSGANFLLVLLLVRAIGIEQFGRYSLYYLIALNISGVLQALIALPAVSISALETGLARSMVIGRATTFYLIYGLAAFAALALVDMVLAAINTDLNISFMLAGGFFLALAMAEYVRRVLFLLESVRLAFALDVLRYALTFLACWYAIAATPTAPMAEFFVWAVIGGHSAAVVMVVAIPQVFATLMPRWRDMRSLHSRLWRSGGWLSGTSILQFCNEHLFVVAGFAFVGPQAIGLVRASQTIVGLVNPILYSLENFHPLQIGQRLAREGKGAAMQFFRRQATVIGAAFALLLLATAILAQPLLDLIVGPQATGGAWILQALCLMEFFLVLRVLLTFPFRAVEDTKPVFVAILMGAIASSAAVYPLLAAWQVGGLLIGVIGAQFVTVAVLFGFSVGTSDVNSRGKRDAVREG</sequence>
<evidence type="ECO:0000256" key="1">
    <source>
        <dbReference type="ARBA" id="ARBA00004651"/>
    </source>
</evidence>
<feature type="transmembrane region" description="Helical" evidence="6">
    <location>
        <begin position="156"/>
        <end position="176"/>
    </location>
</feature>
<feature type="transmembrane region" description="Helical" evidence="6">
    <location>
        <begin position="20"/>
        <end position="43"/>
    </location>
</feature>
<feature type="transmembrane region" description="Helical" evidence="6">
    <location>
        <begin position="343"/>
        <end position="362"/>
    </location>
</feature>
<reference evidence="7 8" key="1">
    <citation type="submission" date="2020-08" db="EMBL/GenBank/DDBJ databases">
        <title>Genomic Encyclopedia of Type Strains, Phase IV (KMG-IV): sequencing the most valuable type-strain genomes for metagenomic binning, comparative biology and taxonomic classification.</title>
        <authorList>
            <person name="Goeker M."/>
        </authorList>
    </citation>
    <scope>NUCLEOTIDE SEQUENCE [LARGE SCALE GENOMIC DNA]</scope>
    <source>
        <strain evidence="7 8">DSM 23447</strain>
    </source>
</reference>